<evidence type="ECO:0000259" key="9">
    <source>
        <dbReference type="Pfam" id="PF18916"/>
    </source>
</evidence>
<dbReference type="AlphaFoldDB" id="A0A1I3JT45"/>
<dbReference type="Pfam" id="PF18916">
    <property type="entry name" value="Lycopene_cyc"/>
    <property type="match status" value="1"/>
</dbReference>
<dbReference type="GO" id="GO:0016020">
    <property type="term" value="C:membrane"/>
    <property type="evidence" value="ECO:0007669"/>
    <property type="project" value="UniProtKB-SubCell"/>
</dbReference>
<keyword evidence="5 8" id="KW-1133">Transmembrane helix</keyword>
<evidence type="ECO:0000256" key="6">
    <source>
        <dbReference type="ARBA" id="ARBA00023136"/>
    </source>
</evidence>
<evidence type="ECO:0000313" key="10">
    <source>
        <dbReference type="EMBL" id="SFI63270.1"/>
    </source>
</evidence>
<dbReference type="NCBIfam" id="TIGR03462">
    <property type="entry name" value="CarR_dom_SF"/>
    <property type="match status" value="1"/>
</dbReference>
<evidence type="ECO:0000256" key="8">
    <source>
        <dbReference type="SAM" id="Phobius"/>
    </source>
</evidence>
<accession>A0A1I3JT45</accession>
<reference evidence="10 11" key="1">
    <citation type="submission" date="2016-10" db="EMBL/GenBank/DDBJ databases">
        <authorList>
            <person name="de Groot N.N."/>
        </authorList>
    </citation>
    <scope>NUCLEOTIDE SEQUENCE [LARGE SCALE GENOMIC DNA]</scope>
    <source>
        <strain evidence="10 11">DSM 44468</strain>
    </source>
</reference>
<dbReference type="Proteomes" id="UP000199025">
    <property type="component" value="Unassembled WGS sequence"/>
</dbReference>
<dbReference type="RefSeq" id="WP_091503685.1">
    <property type="nucleotide sequence ID" value="NZ_CBDRCA010000011.1"/>
</dbReference>
<dbReference type="GO" id="GO:0016117">
    <property type="term" value="P:carotenoid biosynthetic process"/>
    <property type="evidence" value="ECO:0007669"/>
    <property type="project" value="UniProtKB-KW"/>
</dbReference>
<protein>
    <submittedName>
        <fullName evidence="10">Lycopene cyclase domain-containing protein</fullName>
    </submittedName>
</protein>
<dbReference type="GO" id="GO:0045436">
    <property type="term" value="F:lycopene beta cyclase activity"/>
    <property type="evidence" value="ECO:0007669"/>
    <property type="project" value="UniProtKB-ARBA"/>
</dbReference>
<evidence type="ECO:0000256" key="7">
    <source>
        <dbReference type="ARBA" id="ARBA00023235"/>
    </source>
</evidence>
<keyword evidence="6 8" id="KW-0472">Membrane</keyword>
<comment type="subcellular location">
    <subcellularLocation>
        <location evidence="1">Membrane</location>
        <topology evidence="1">Multi-pass membrane protein</topology>
    </subcellularLocation>
</comment>
<gene>
    <name evidence="10" type="ORF">SAMN05421835_101260</name>
</gene>
<dbReference type="OrthoDB" id="3402548at2"/>
<keyword evidence="3 8" id="KW-0812">Transmembrane</keyword>
<evidence type="ECO:0000256" key="3">
    <source>
        <dbReference type="ARBA" id="ARBA00022692"/>
    </source>
</evidence>
<feature type="domain" description="Lycopene cyclase" evidence="9">
    <location>
        <begin position="14"/>
        <end position="92"/>
    </location>
</feature>
<evidence type="ECO:0000313" key="11">
    <source>
        <dbReference type="Proteomes" id="UP000199025"/>
    </source>
</evidence>
<evidence type="ECO:0000256" key="2">
    <source>
        <dbReference type="ARBA" id="ARBA00004829"/>
    </source>
</evidence>
<evidence type="ECO:0000256" key="4">
    <source>
        <dbReference type="ARBA" id="ARBA00022746"/>
    </source>
</evidence>
<evidence type="ECO:0000256" key="1">
    <source>
        <dbReference type="ARBA" id="ARBA00004141"/>
    </source>
</evidence>
<feature type="transmembrane region" description="Helical" evidence="8">
    <location>
        <begin position="80"/>
        <end position="97"/>
    </location>
</feature>
<dbReference type="GO" id="GO:0016872">
    <property type="term" value="F:intramolecular lyase activity"/>
    <property type="evidence" value="ECO:0007669"/>
    <property type="project" value="InterPro"/>
</dbReference>
<keyword evidence="4" id="KW-0125">Carotenoid biosynthesis</keyword>
<comment type="pathway">
    <text evidence="2">Carotenoid biosynthesis.</text>
</comment>
<keyword evidence="11" id="KW-1185">Reference proteome</keyword>
<keyword evidence="7" id="KW-0413">Isomerase</keyword>
<proteinExistence type="predicted"/>
<dbReference type="InterPro" id="IPR017825">
    <property type="entry name" value="Lycopene_cyclase_dom"/>
</dbReference>
<organism evidence="10 11">
    <name type="scientific">Amycolatopsis sacchari</name>
    <dbReference type="NCBI Taxonomy" id="115433"/>
    <lineage>
        <taxon>Bacteria</taxon>
        <taxon>Bacillati</taxon>
        <taxon>Actinomycetota</taxon>
        <taxon>Actinomycetes</taxon>
        <taxon>Pseudonocardiales</taxon>
        <taxon>Pseudonocardiaceae</taxon>
        <taxon>Amycolatopsis</taxon>
    </lineage>
</organism>
<name>A0A1I3JT45_9PSEU</name>
<dbReference type="STRING" id="115433.SAMN05421835_101260"/>
<sequence>MMGYTLPAVLSVPAVVAAELLWLRTGLFRRPGYWISMAIVVAFQVPVDGWLTRLPDPIVGYNPDEMTGLRFPFDIPVEDYLFGFSLVTLTLLCWLRAKKKEEAA</sequence>
<dbReference type="EMBL" id="FORP01000001">
    <property type="protein sequence ID" value="SFI63270.1"/>
    <property type="molecule type" value="Genomic_DNA"/>
</dbReference>
<evidence type="ECO:0000256" key="5">
    <source>
        <dbReference type="ARBA" id="ARBA00022989"/>
    </source>
</evidence>